<accession>A0A386ZD89</accession>
<name>A0A386ZD89_9NOCA</name>
<dbReference type="RefSeq" id="WP_120737685.1">
    <property type="nucleotide sequence ID" value="NZ_CP032568.1"/>
</dbReference>
<dbReference type="KEGG" id="nyu:D7D52_17120"/>
<dbReference type="EMBL" id="CP032568">
    <property type="protein sequence ID" value="AYF75307.1"/>
    <property type="molecule type" value="Genomic_DNA"/>
</dbReference>
<dbReference type="AlphaFoldDB" id="A0A386ZD89"/>
<proteinExistence type="predicted"/>
<dbReference type="OrthoDB" id="4560438at2"/>
<gene>
    <name evidence="1" type="ORF">D7D52_17120</name>
</gene>
<keyword evidence="2" id="KW-1185">Reference proteome</keyword>
<dbReference type="Proteomes" id="UP000267164">
    <property type="component" value="Chromosome"/>
</dbReference>
<protein>
    <submittedName>
        <fullName evidence="1">Uncharacterized protein</fullName>
    </submittedName>
</protein>
<evidence type="ECO:0000313" key="2">
    <source>
        <dbReference type="Proteomes" id="UP000267164"/>
    </source>
</evidence>
<reference evidence="1 2" key="1">
    <citation type="submission" date="2018-09" db="EMBL/GenBank/DDBJ databases">
        <title>Nocardia yunnanensis sp. nov., an actinomycete isolated from a soil sample.</title>
        <authorList>
            <person name="Zhang J."/>
        </authorList>
    </citation>
    <scope>NUCLEOTIDE SEQUENCE [LARGE SCALE GENOMIC DNA]</scope>
    <source>
        <strain evidence="1 2">CFHS0054</strain>
    </source>
</reference>
<evidence type="ECO:0000313" key="1">
    <source>
        <dbReference type="EMBL" id="AYF75307.1"/>
    </source>
</evidence>
<organism evidence="1 2">
    <name type="scientific">Nocardia yunnanensis</name>
    <dbReference type="NCBI Taxonomy" id="2382165"/>
    <lineage>
        <taxon>Bacteria</taxon>
        <taxon>Bacillati</taxon>
        <taxon>Actinomycetota</taxon>
        <taxon>Actinomycetes</taxon>
        <taxon>Mycobacteriales</taxon>
        <taxon>Nocardiaceae</taxon>
        <taxon>Nocardia</taxon>
    </lineage>
</organism>
<sequence>MSTTANQIVHVEYPGGARFVYRIPVHEIEAFVAAARLLGVWVSIVRELRPRHLRSVPTQAAA</sequence>